<dbReference type="Proteomes" id="UP001589610">
    <property type="component" value="Unassembled WGS sequence"/>
</dbReference>
<dbReference type="EMBL" id="JBHMBS010000037">
    <property type="protein sequence ID" value="MFB9681689.1"/>
    <property type="molecule type" value="Genomic_DNA"/>
</dbReference>
<evidence type="ECO:0000313" key="4">
    <source>
        <dbReference type="Proteomes" id="UP001589610"/>
    </source>
</evidence>
<protein>
    <submittedName>
        <fullName evidence="3">NACHT domain-containing protein</fullName>
    </submittedName>
</protein>
<feature type="transmembrane region" description="Helical" evidence="1">
    <location>
        <begin position="41"/>
        <end position="65"/>
    </location>
</feature>
<feature type="transmembrane region" description="Helical" evidence="1">
    <location>
        <begin position="584"/>
        <end position="602"/>
    </location>
</feature>
<dbReference type="InterPro" id="IPR007111">
    <property type="entry name" value="NACHT_NTPase"/>
</dbReference>
<keyword evidence="4" id="KW-1185">Reference proteome</keyword>
<feature type="transmembrane region" description="Helical" evidence="1">
    <location>
        <begin position="444"/>
        <end position="464"/>
    </location>
</feature>
<reference evidence="3 4" key="1">
    <citation type="submission" date="2024-09" db="EMBL/GenBank/DDBJ databases">
        <authorList>
            <person name="Sun Q."/>
            <person name="Mori K."/>
        </authorList>
    </citation>
    <scope>NUCLEOTIDE SEQUENCE [LARGE SCALE GENOMIC DNA]</scope>
    <source>
        <strain evidence="3 4">JCM 3028</strain>
    </source>
</reference>
<keyword evidence="1" id="KW-1133">Transmembrane helix</keyword>
<dbReference type="SUPFAM" id="SSF52540">
    <property type="entry name" value="P-loop containing nucleoside triphosphate hydrolases"/>
    <property type="match status" value="1"/>
</dbReference>
<dbReference type="Gene3D" id="3.40.50.300">
    <property type="entry name" value="P-loop containing nucleotide triphosphate hydrolases"/>
    <property type="match status" value="1"/>
</dbReference>
<gene>
    <name evidence="3" type="ORF">ACFFRH_39950</name>
</gene>
<organism evidence="3 4">
    <name type="scientific">Streptosporangium vulgare</name>
    <dbReference type="NCBI Taxonomy" id="46190"/>
    <lineage>
        <taxon>Bacteria</taxon>
        <taxon>Bacillati</taxon>
        <taxon>Actinomycetota</taxon>
        <taxon>Actinomycetes</taxon>
        <taxon>Streptosporangiales</taxon>
        <taxon>Streptosporangiaceae</taxon>
        <taxon>Streptosporangium</taxon>
    </lineage>
</organism>
<dbReference type="RefSeq" id="WP_386162879.1">
    <property type="nucleotide sequence ID" value="NZ_JBHMBS010000037.1"/>
</dbReference>
<name>A0ABV5TRD1_9ACTN</name>
<evidence type="ECO:0000256" key="1">
    <source>
        <dbReference type="SAM" id="Phobius"/>
    </source>
</evidence>
<dbReference type="InterPro" id="IPR027417">
    <property type="entry name" value="P-loop_NTPase"/>
</dbReference>
<dbReference type="Pfam" id="PF05729">
    <property type="entry name" value="NACHT"/>
    <property type="match status" value="1"/>
</dbReference>
<evidence type="ECO:0000313" key="3">
    <source>
        <dbReference type="EMBL" id="MFB9681689.1"/>
    </source>
</evidence>
<feature type="transmembrane region" description="Helical" evidence="1">
    <location>
        <begin position="541"/>
        <end position="558"/>
    </location>
</feature>
<evidence type="ECO:0000259" key="2">
    <source>
        <dbReference type="PROSITE" id="PS50837"/>
    </source>
</evidence>
<keyword evidence="1" id="KW-0812">Transmembrane</keyword>
<feature type="transmembrane region" description="Helical" evidence="1">
    <location>
        <begin position="479"/>
        <end position="497"/>
    </location>
</feature>
<sequence length="689" mass="74305">MRRGRGKAWLWGALGLATLAAAAVMIPRLLPELKTGDVDPLGALIGSVSLATTVIFGVASLYLAYRALHPPPTPAEAVSDLAQEVKRTETIARRQLLGDHDKTIDVAFTLWPAPGHPAAPRPSPQGAAAAGRLGQVTGYYRALFPRRLVITGAPGAGKTVLAVDLILGLLEDRAEGEAVPVRLSAASLITETADAAAVEKWLIGHLTEVYRLKKAIARVLVDERLVLPVIDGLDEMDSEGALGYDSRAGRVLRALNAYQDGRAKAAVVLTCRTTHYQDLEELRVWARDTARVELSPVEAAGARDFLAARAEDPSRWEPVLAAIAGDPGGPLAQGLSTPWRLTLAAAVYDQRDRSGAFVRDPGDLVDLADWTTPEEVRDHLLGLLLPATLALHPALGGADAARVHRWLTHIARHLERQAREVGMSPVDIVPHLIWPIGGRYLPQLLQFIATAGLFLIAMAIWLVPAPPPEQDLFEGREEPFLVIGVLAGFCWIGVTALWRGEPAIWGRNRLAWYRSGFWWLIGVIITSFMALRFLSGVAADVAAWAFLLSIPMAVVMMLEDYTDRGRWHAGADLATPHEAVHADLLWGLLRGAILGLILGLLALPGAGVVQGLMPGVFAGVAFGLTLRPGGARYVCGLASAALRGRLPWRFAAFCRWACGAGLLRIAGVAYQFRHRELQDYLARSPAPQP</sequence>
<comment type="caution">
    <text evidence="3">The sequence shown here is derived from an EMBL/GenBank/DDBJ whole genome shotgun (WGS) entry which is preliminary data.</text>
</comment>
<keyword evidence="1" id="KW-0472">Membrane</keyword>
<dbReference type="PROSITE" id="PS50837">
    <property type="entry name" value="NACHT"/>
    <property type="match status" value="1"/>
</dbReference>
<feature type="transmembrane region" description="Helical" evidence="1">
    <location>
        <begin position="517"/>
        <end position="535"/>
    </location>
</feature>
<feature type="domain" description="NACHT" evidence="2">
    <location>
        <begin position="146"/>
        <end position="273"/>
    </location>
</feature>
<proteinExistence type="predicted"/>
<accession>A0ABV5TRD1</accession>